<gene>
    <name evidence="2" type="ORF">JKF63_00590</name>
</gene>
<dbReference type="GeneID" id="94286718"/>
<sequence>MGSRDFSANSQRGRDHVGSLEDPVERFAQVLKQFVRQAATSLSPNTEAANVHLGDPFASSSPTHRHRRMPLDSVLMVQSLESALSAAAPCDCGQRCDSVTEAGLYLLRLTRVLEQRVLKGVQQDTENAVDYEAGLPFCEARVEAATSSTIVGESCSDTSTIRSRGRRFTVPDTRLSQPSSTQLVNLLQTKLTASPSLTEGETVCNLLRYHAQLTLELQQSMLWCICRLNDIIATFSEEDGGIFGVLTDSRAAQVQWLFFDAIVQSVTYLHHRWGEDPACAGSAEAMGEASVLLDRLAQAAQTLRQTPRFPQLRVFESSGSGTARLSSPPFTSWPSSSHAMRSNGDASTLMSRISSQAASTAANSISECLGVGGADYPEKLIAQQLWCAQQLLSQRFPAYTPAWEVLERTRCSIESPGSPTPTTPHSDTPQHVATHLPISSPVLSVELERKWPGLHDGSSPPPCVVETQRKGGRPYDLLQEPALPSRGLTFSENRPAMEENVVLTGRSGATFSEGGLSAKSHDTLPTLPAPSLLLPAAGCALWDKFLASNNLSRTATLLAIQHVSAGSISSQPHSLPKT</sequence>
<evidence type="ECO:0000313" key="2">
    <source>
        <dbReference type="EMBL" id="KAG5490470.1"/>
    </source>
</evidence>
<comment type="caution">
    <text evidence="2">The sequence shown here is derived from an EMBL/GenBank/DDBJ whole genome shotgun (WGS) entry which is preliminary data.</text>
</comment>
<keyword evidence="3" id="KW-1185">Reference proteome</keyword>
<evidence type="ECO:0000313" key="3">
    <source>
        <dbReference type="Proteomes" id="UP000674318"/>
    </source>
</evidence>
<feature type="compositionally biased region" description="Low complexity" evidence="1">
    <location>
        <begin position="326"/>
        <end position="337"/>
    </location>
</feature>
<dbReference type="Proteomes" id="UP000674318">
    <property type="component" value="Unassembled WGS sequence"/>
</dbReference>
<feature type="region of interest" description="Disordered" evidence="1">
    <location>
        <begin position="319"/>
        <end position="348"/>
    </location>
</feature>
<accession>A0A836HTU1</accession>
<proteinExistence type="predicted"/>
<dbReference type="EMBL" id="JAFJZO010000036">
    <property type="protein sequence ID" value="KAG5490470.1"/>
    <property type="molecule type" value="Genomic_DNA"/>
</dbReference>
<name>A0A836HTU1_9TRYP</name>
<protein>
    <submittedName>
        <fullName evidence="2">Uncharacterized protein</fullName>
    </submittedName>
</protein>
<dbReference type="OrthoDB" id="265002at2759"/>
<feature type="compositionally biased region" description="Polar residues" evidence="1">
    <location>
        <begin position="338"/>
        <end position="348"/>
    </location>
</feature>
<evidence type="ECO:0000256" key="1">
    <source>
        <dbReference type="SAM" id="MobiDB-lite"/>
    </source>
</evidence>
<dbReference type="RefSeq" id="XP_067752798.1">
    <property type="nucleotide sequence ID" value="XM_067896641.1"/>
</dbReference>
<organism evidence="2 3">
    <name type="scientific">Porcisia hertigi</name>
    <dbReference type="NCBI Taxonomy" id="2761500"/>
    <lineage>
        <taxon>Eukaryota</taxon>
        <taxon>Discoba</taxon>
        <taxon>Euglenozoa</taxon>
        <taxon>Kinetoplastea</taxon>
        <taxon>Metakinetoplastina</taxon>
        <taxon>Trypanosomatida</taxon>
        <taxon>Trypanosomatidae</taxon>
        <taxon>Leishmaniinae</taxon>
        <taxon>Porcisia</taxon>
    </lineage>
</organism>
<dbReference type="KEGG" id="phet:94286718"/>
<reference evidence="2 3" key="1">
    <citation type="submission" date="2021-02" db="EMBL/GenBank/DDBJ databases">
        <title>Porcisia hertigi Genome sequencing and assembly.</title>
        <authorList>
            <person name="Almutairi H."/>
            <person name="Gatherer D."/>
        </authorList>
    </citation>
    <scope>NUCLEOTIDE SEQUENCE [LARGE SCALE GENOMIC DNA]</scope>
    <source>
        <strain evidence="2 3">C119</strain>
    </source>
</reference>
<dbReference type="AlphaFoldDB" id="A0A836HTU1"/>